<evidence type="ECO:0000313" key="2">
    <source>
        <dbReference type="EMBL" id="KAL0069532.1"/>
    </source>
</evidence>
<evidence type="ECO:0000313" key="3">
    <source>
        <dbReference type="Proteomes" id="UP001437256"/>
    </source>
</evidence>
<name>A0ABR3A845_9AGAR</name>
<accession>A0ABR3A845</accession>
<feature type="compositionally biased region" description="Low complexity" evidence="1">
    <location>
        <begin position="71"/>
        <end position="80"/>
    </location>
</feature>
<feature type="compositionally biased region" description="Polar residues" evidence="1">
    <location>
        <begin position="126"/>
        <end position="137"/>
    </location>
</feature>
<gene>
    <name evidence="2" type="ORF">AAF712_003190</name>
</gene>
<organism evidence="2 3">
    <name type="scientific">Marasmius tenuissimus</name>
    <dbReference type="NCBI Taxonomy" id="585030"/>
    <lineage>
        <taxon>Eukaryota</taxon>
        <taxon>Fungi</taxon>
        <taxon>Dikarya</taxon>
        <taxon>Basidiomycota</taxon>
        <taxon>Agaricomycotina</taxon>
        <taxon>Agaricomycetes</taxon>
        <taxon>Agaricomycetidae</taxon>
        <taxon>Agaricales</taxon>
        <taxon>Marasmiineae</taxon>
        <taxon>Marasmiaceae</taxon>
        <taxon>Marasmius</taxon>
    </lineage>
</organism>
<evidence type="ECO:0000256" key="1">
    <source>
        <dbReference type="SAM" id="MobiDB-lite"/>
    </source>
</evidence>
<proteinExistence type="predicted"/>
<protein>
    <submittedName>
        <fullName evidence="2">Uncharacterized protein</fullName>
    </submittedName>
</protein>
<keyword evidence="3" id="KW-1185">Reference proteome</keyword>
<dbReference type="EMBL" id="JBBXMP010000011">
    <property type="protein sequence ID" value="KAL0069532.1"/>
    <property type="molecule type" value="Genomic_DNA"/>
</dbReference>
<feature type="compositionally biased region" description="Basic and acidic residues" evidence="1">
    <location>
        <begin position="58"/>
        <end position="67"/>
    </location>
</feature>
<reference evidence="2 3" key="1">
    <citation type="submission" date="2024-05" db="EMBL/GenBank/DDBJ databases">
        <title>A draft genome resource for the thread blight pathogen Marasmius tenuissimus strain MS-2.</title>
        <authorList>
            <person name="Yulfo-Soto G.E."/>
            <person name="Baruah I.K."/>
            <person name="Amoako-Attah I."/>
            <person name="Bukari Y."/>
            <person name="Meinhardt L.W."/>
            <person name="Bailey B.A."/>
            <person name="Cohen S.P."/>
        </authorList>
    </citation>
    <scope>NUCLEOTIDE SEQUENCE [LARGE SCALE GENOMIC DNA]</scope>
    <source>
        <strain evidence="2 3">MS-2</strain>
    </source>
</reference>
<feature type="region of interest" description="Disordered" evidence="1">
    <location>
        <begin position="58"/>
        <end position="98"/>
    </location>
</feature>
<feature type="region of interest" description="Disordered" evidence="1">
    <location>
        <begin position="122"/>
        <end position="153"/>
    </location>
</feature>
<sequence length="264" mass="29686">MATVNLYTKFTPQRTLAIREGLRMLRNVFASEASKEGLTTSELYKLALKEKPGKEFLDSVKQEEKGKARVAATSSSASSSVEGREDPPTPPNPKHPLKSMTILPILEGNQEIRLAKSTRIPVVPTSEDTQNVAANSSKGKKGKKKDAEVAAPPPAHPVTVWLWKTFRTTRPDSNAHINGYNGPFMKTRLSELGLNVSPTSLDDVGHLNRRRKFARYEKLFRESAKIQREQRRIENGSEKELFTTTELASMRRNDRDEARKLKLF</sequence>
<dbReference type="Proteomes" id="UP001437256">
    <property type="component" value="Unassembled WGS sequence"/>
</dbReference>
<comment type="caution">
    <text evidence="2">The sequence shown here is derived from an EMBL/GenBank/DDBJ whole genome shotgun (WGS) entry which is preliminary data.</text>
</comment>